<dbReference type="KEGG" id="bpb:bpr_I2125"/>
<dbReference type="RefSeq" id="WP_013281512.1">
    <property type="nucleotide sequence ID" value="NC_014387.1"/>
</dbReference>
<dbReference type="STRING" id="515622.bpr_I2125"/>
<name>E0RVK9_BUTPB</name>
<evidence type="ECO:0000313" key="4">
    <source>
        <dbReference type="Proteomes" id="UP000001299"/>
    </source>
</evidence>
<dbReference type="InterPro" id="IPR002656">
    <property type="entry name" value="Acyl_transf_3_dom"/>
</dbReference>
<reference evidence="3 4" key="1">
    <citation type="journal article" date="2010" name="PLoS ONE">
        <title>The glycobiome of the rumen bacterium Butyrivibrio proteoclasticus B316(T) highlights adaptation to a polysaccharide-rich environment.</title>
        <authorList>
            <person name="Kelly W.J."/>
            <person name="Leahy S.C."/>
            <person name="Altermann E."/>
            <person name="Yeoman C.J."/>
            <person name="Dunne J.C."/>
            <person name="Kong Z."/>
            <person name="Pacheco D.M."/>
            <person name="Li D."/>
            <person name="Noel S.J."/>
            <person name="Moon C.D."/>
            <person name="Cookson A.L."/>
            <person name="Attwood G.T."/>
        </authorList>
    </citation>
    <scope>NUCLEOTIDE SEQUENCE [LARGE SCALE GENOMIC DNA]</scope>
    <source>
        <strain evidence="4">ATCC 51982 / DSM 14932 / B316</strain>
    </source>
</reference>
<dbReference type="EMBL" id="CP001810">
    <property type="protein sequence ID" value="ADL34858.1"/>
    <property type="molecule type" value="Genomic_DNA"/>
</dbReference>
<sequence length="364" mass="41841">MDKKVRNSNFELLRILAIVLIVLFHIQLHGPQTRINDGAFADPVFFKQLFLLDAGNTFGMIGNALFIMISGYFLVENLGVDLGKISGKLLLEVGFATVLLTIVSTVIAGRSSDLSARNLVGFYIFNDEWWFTGYYILVVVIGKVFLNKFLSRLEAKEYAGFLLALFAIDQFHWSSYIFEGIANGIRTLMIGVFFYALGGYIKKYNPFSHIRLYVLFLVIAVTYLLRYISNYNVTSMNIAQYLSNEEQYGFMQTTPQFANHDITVVIVTVCLFELFRRIHMPNSKVINYLGKSTLMIYFMHENDLFISFYKMDSWIGTLSEHVDQFVLKWFWWALVGIVIGVLTYTSYVLLGITCKKCRFLVVKE</sequence>
<feature type="transmembrane region" description="Helical" evidence="1">
    <location>
        <begin position="329"/>
        <end position="350"/>
    </location>
</feature>
<proteinExistence type="predicted"/>
<feature type="transmembrane region" description="Helical" evidence="1">
    <location>
        <begin position="288"/>
        <end position="309"/>
    </location>
</feature>
<evidence type="ECO:0000256" key="1">
    <source>
        <dbReference type="SAM" id="Phobius"/>
    </source>
</evidence>
<accession>E0RVK9</accession>
<keyword evidence="3" id="KW-0808">Transferase</keyword>
<dbReference type="Proteomes" id="UP000001299">
    <property type="component" value="Chromosome 1"/>
</dbReference>
<dbReference type="eggNOG" id="COG3274">
    <property type="taxonomic scope" value="Bacteria"/>
</dbReference>
<keyword evidence="4" id="KW-1185">Reference proteome</keyword>
<organism evidence="3 4">
    <name type="scientific">Butyrivibrio proteoclasticus (strain ATCC 51982 / DSM 14932 / B316)</name>
    <name type="common">Clostridium proteoclasticum</name>
    <dbReference type="NCBI Taxonomy" id="515622"/>
    <lineage>
        <taxon>Bacteria</taxon>
        <taxon>Bacillati</taxon>
        <taxon>Bacillota</taxon>
        <taxon>Clostridia</taxon>
        <taxon>Lachnospirales</taxon>
        <taxon>Lachnospiraceae</taxon>
        <taxon>Butyrivibrio</taxon>
    </lineage>
</organism>
<feature type="transmembrane region" description="Helical" evidence="1">
    <location>
        <begin position="210"/>
        <end position="228"/>
    </location>
</feature>
<keyword evidence="1" id="KW-0812">Transmembrane</keyword>
<feature type="transmembrane region" description="Helical" evidence="1">
    <location>
        <begin position="87"/>
        <end position="109"/>
    </location>
</feature>
<dbReference type="Pfam" id="PF01757">
    <property type="entry name" value="Acyl_transf_3"/>
    <property type="match status" value="1"/>
</dbReference>
<dbReference type="GO" id="GO:0016747">
    <property type="term" value="F:acyltransferase activity, transferring groups other than amino-acyl groups"/>
    <property type="evidence" value="ECO:0007669"/>
    <property type="project" value="InterPro"/>
</dbReference>
<dbReference type="AlphaFoldDB" id="E0RVK9"/>
<keyword evidence="3" id="KW-0012">Acyltransferase</keyword>
<keyword evidence="1" id="KW-0472">Membrane</keyword>
<gene>
    <name evidence="3" type="ordered locus">bpr_I2125</name>
</gene>
<feature type="transmembrane region" description="Helical" evidence="1">
    <location>
        <begin position="158"/>
        <end position="178"/>
    </location>
</feature>
<feature type="domain" description="Acyltransferase 3" evidence="2">
    <location>
        <begin position="9"/>
        <end position="342"/>
    </location>
</feature>
<feature type="transmembrane region" description="Helical" evidence="1">
    <location>
        <begin position="184"/>
        <end position="201"/>
    </location>
</feature>
<evidence type="ECO:0000259" key="2">
    <source>
        <dbReference type="Pfam" id="PF01757"/>
    </source>
</evidence>
<keyword evidence="1" id="KW-1133">Transmembrane helix</keyword>
<feature type="transmembrane region" description="Helical" evidence="1">
    <location>
        <begin position="12"/>
        <end position="30"/>
    </location>
</feature>
<dbReference type="HOGENOM" id="CLU_061343_1_0_9"/>
<feature type="transmembrane region" description="Helical" evidence="1">
    <location>
        <begin position="257"/>
        <end position="276"/>
    </location>
</feature>
<protein>
    <submittedName>
        <fullName evidence="3">Acyltransferase</fullName>
    </submittedName>
</protein>
<feature type="transmembrane region" description="Helical" evidence="1">
    <location>
        <begin position="129"/>
        <end position="146"/>
    </location>
</feature>
<evidence type="ECO:0000313" key="3">
    <source>
        <dbReference type="EMBL" id="ADL34858.1"/>
    </source>
</evidence>
<feature type="transmembrane region" description="Helical" evidence="1">
    <location>
        <begin position="50"/>
        <end position="75"/>
    </location>
</feature>